<dbReference type="InterPro" id="IPR050834">
    <property type="entry name" value="Glycosyltransf_2"/>
</dbReference>
<dbReference type="PANTHER" id="PTHR43685">
    <property type="entry name" value="GLYCOSYLTRANSFERASE"/>
    <property type="match status" value="1"/>
</dbReference>
<dbReference type="SUPFAM" id="SSF53448">
    <property type="entry name" value="Nucleotide-diphospho-sugar transferases"/>
    <property type="match status" value="1"/>
</dbReference>
<organism evidence="3 4">
    <name type="scientific">Kiritimatiella glycovorans</name>
    <dbReference type="NCBI Taxonomy" id="1307763"/>
    <lineage>
        <taxon>Bacteria</taxon>
        <taxon>Pseudomonadati</taxon>
        <taxon>Kiritimatiellota</taxon>
        <taxon>Kiritimatiellia</taxon>
        <taxon>Kiritimatiellales</taxon>
        <taxon>Kiritimatiellaceae</taxon>
        <taxon>Kiritimatiella</taxon>
    </lineage>
</organism>
<dbReference type="PANTHER" id="PTHR43685:SF2">
    <property type="entry name" value="GLYCOSYLTRANSFERASE 2-LIKE DOMAIN-CONTAINING PROTEIN"/>
    <property type="match status" value="1"/>
</dbReference>
<dbReference type="KEGG" id="vbl:L21SP4_00195"/>
<proteinExistence type="predicted"/>
<dbReference type="Proteomes" id="UP000035268">
    <property type="component" value="Chromosome"/>
</dbReference>
<feature type="transmembrane region" description="Helical" evidence="1">
    <location>
        <begin position="272"/>
        <end position="295"/>
    </location>
</feature>
<dbReference type="Pfam" id="PF00535">
    <property type="entry name" value="Glycos_transf_2"/>
    <property type="match status" value="1"/>
</dbReference>
<name>A0A0G3EH64_9BACT</name>
<dbReference type="EC" id="2.4.-.-" evidence="3"/>
<reference evidence="4" key="1">
    <citation type="submission" date="2015-02" db="EMBL/GenBank/DDBJ databases">
        <title>Description and complete genome sequence of the first cultured representative of the subdivision 5 of the Verrucomicrobia phylum.</title>
        <authorList>
            <person name="Spring S."/>
            <person name="Bunk B."/>
            <person name="Sproer C."/>
            <person name="Klenk H.-P."/>
        </authorList>
    </citation>
    <scope>NUCLEOTIDE SEQUENCE [LARGE SCALE GENOMIC DNA]</scope>
    <source>
        <strain evidence="4">L21-Fru-AB</strain>
    </source>
</reference>
<reference evidence="3 4" key="2">
    <citation type="journal article" date="2016" name="ISME J.">
        <title>Characterization of the first cultured representative of Verrucomicrobia subdivision 5 indicates the proposal of a novel phylum.</title>
        <authorList>
            <person name="Spring S."/>
            <person name="Bunk B."/>
            <person name="Sproer C."/>
            <person name="Schumann P."/>
            <person name="Rohde M."/>
            <person name="Tindall B.J."/>
            <person name="Klenk H.P."/>
        </authorList>
    </citation>
    <scope>NUCLEOTIDE SEQUENCE [LARGE SCALE GENOMIC DNA]</scope>
    <source>
        <strain evidence="3 4">L21-Fru-AB</strain>
    </source>
</reference>
<dbReference type="AlphaFoldDB" id="A0A0G3EH64"/>
<evidence type="ECO:0000313" key="3">
    <source>
        <dbReference type="EMBL" id="AKJ63479.1"/>
    </source>
</evidence>
<dbReference type="Gene3D" id="3.90.550.10">
    <property type="entry name" value="Spore Coat Polysaccharide Biosynthesis Protein SpsA, Chain A"/>
    <property type="match status" value="1"/>
</dbReference>
<sequence>MKFSVIIPFYNAQNTLERCLRALDRQIFKEFEVCLVDNNSDDHSAVIARDFAGRTHPFEVRVLHEPRRGAPAARNTGAAAARGEWLAFTDADCVPAPHWLHELDRITASLDGGTGAVAGTIVSAVPENPVQLCSALFTLPPVMKDETFRELTLHSGGFPTANLAVRRAVFEEVGGFDYDHPVRVGEDTLLCARLYRAGYAIRAHAGAAVEHVHREDLRSFVKQAEAYGESHPYIVRNLLPPGVLVEPPVGRTLHLRVPLHVWIDLRQADKKMLGAVLAAVLLPPLWFLPFVYFMWLCRFVLRKMEVRDILVAPRTIPVIAGLLLLKSGAVTAARIKTSIRYRCLVI</sequence>
<dbReference type="OrthoDB" id="153025at2"/>
<keyword evidence="1" id="KW-1133">Transmembrane helix</keyword>
<keyword evidence="4" id="KW-1185">Reference proteome</keyword>
<evidence type="ECO:0000256" key="1">
    <source>
        <dbReference type="SAM" id="Phobius"/>
    </source>
</evidence>
<keyword evidence="1" id="KW-0472">Membrane</keyword>
<feature type="domain" description="Glycosyltransferase 2-like" evidence="2">
    <location>
        <begin position="4"/>
        <end position="173"/>
    </location>
</feature>
<dbReference type="RefSeq" id="WP_052880905.1">
    <property type="nucleotide sequence ID" value="NZ_CP010904.1"/>
</dbReference>
<keyword evidence="1" id="KW-0812">Transmembrane</keyword>
<dbReference type="GO" id="GO:0016757">
    <property type="term" value="F:glycosyltransferase activity"/>
    <property type="evidence" value="ECO:0007669"/>
    <property type="project" value="UniProtKB-KW"/>
</dbReference>
<evidence type="ECO:0000259" key="2">
    <source>
        <dbReference type="Pfam" id="PF00535"/>
    </source>
</evidence>
<dbReference type="STRING" id="1307763.L21SP4_00195"/>
<feature type="transmembrane region" description="Helical" evidence="1">
    <location>
        <begin position="315"/>
        <end position="333"/>
    </location>
</feature>
<gene>
    <name evidence="3" type="primary">epsJ</name>
    <name evidence="3" type="ORF">L21SP4_00195</name>
</gene>
<dbReference type="InterPro" id="IPR001173">
    <property type="entry name" value="Glyco_trans_2-like"/>
</dbReference>
<evidence type="ECO:0000313" key="4">
    <source>
        <dbReference type="Proteomes" id="UP000035268"/>
    </source>
</evidence>
<accession>A0A0G3EH64</accession>
<keyword evidence="3" id="KW-0808">Transferase</keyword>
<dbReference type="EMBL" id="CP010904">
    <property type="protein sequence ID" value="AKJ63479.1"/>
    <property type="molecule type" value="Genomic_DNA"/>
</dbReference>
<keyword evidence="3" id="KW-0328">Glycosyltransferase</keyword>
<protein>
    <submittedName>
        <fullName evidence="3">Putative glycosyltransferase EpsJ</fullName>
        <ecNumber evidence="3">2.4.-.-</ecNumber>
    </submittedName>
</protein>
<dbReference type="InterPro" id="IPR029044">
    <property type="entry name" value="Nucleotide-diphossugar_trans"/>
</dbReference>